<dbReference type="Pfam" id="PF15931">
    <property type="entry name" value="DUF4747"/>
    <property type="match status" value="1"/>
</dbReference>
<dbReference type="EMBL" id="SQQU01000008">
    <property type="protein sequence ID" value="MQS30031.1"/>
    <property type="molecule type" value="Genomic_DNA"/>
</dbReference>
<accession>A0AA43UVW2</accession>
<evidence type="ECO:0000313" key="2">
    <source>
        <dbReference type="Proteomes" id="UP000460351"/>
    </source>
</evidence>
<dbReference type="Proteomes" id="UP000460351">
    <property type="component" value="Unassembled WGS sequence"/>
</dbReference>
<protein>
    <submittedName>
        <fullName evidence="1">DUF4747 family protein</fullName>
    </submittedName>
</protein>
<reference evidence="1 2" key="1">
    <citation type="journal article" date="2019" name="Microorganisms">
        <title>Characteristics of Carbapenem-Resistant and Colistin-Resistant Escherichia coli Co-Producing NDM-1 and MCR-1 from Pig Farms in China.</title>
        <authorList>
            <person name="Peng Z."/>
            <person name="Li X."/>
            <person name="Hu Z."/>
            <person name="Li Z."/>
            <person name="Lv Y."/>
            <person name="Lei M."/>
            <person name="Wu B."/>
            <person name="Chen H."/>
            <person name="Wang X."/>
        </authorList>
    </citation>
    <scope>NUCLEOTIDE SEQUENCE [LARGE SCALE GENOMIC DNA]</scope>
    <source>
        <strain evidence="1 2">RXD010</strain>
    </source>
</reference>
<sequence>MATYKYYNIQMLPLTNSKKHIGKEGYIKLFQHLGDKLRKVLSSEGDLRNIAVPLRNDFFFAPYEINAREDMVYGRFLKFDKVDVVRKTISRVQTYAAGFGESSKIYEYRFVFDPVLHILAIEDSPSLPSASVLYKVLNEVFKDARRKLYPSFRMSVDELTSSASLDNVIKESKGYYSFKTEITFSNSNDFIEGLEELLEGVEAEMKDKGIDKLEHKESSDKDSIMTDVSTIALVYAGLSCKFGNTEISYKDKSNKKKVFKMADYPVRKRVSESMKKRASILDYYYDVKNTINAANNESRTGSGLLKKIRKG</sequence>
<dbReference type="AlphaFoldDB" id="A0AA43UVW2"/>
<name>A0AA43UVW2_ECOLX</name>
<dbReference type="RefSeq" id="WP_042346295.1">
    <property type="nucleotide sequence ID" value="NZ_BNGA01000001.1"/>
</dbReference>
<dbReference type="InterPro" id="IPR031832">
    <property type="entry name" value="DUF4747"/>
</dbReference>
<evidence type="ECO:0000313" key="1">
    <source>
        <dbReference type="EMBL" id="MQS30031.1"/>
    </source>
</evidence>
<comment type="caution">
    <text evidence="1">The sequence shown here is derived from an EMBL/GenBank/DDBJ whole genome shotgun (WGS) entry which is preliminary data.</text>
</comment>
<proteinExistence type="predicted"/>
<gene>
    <name evidence="1" type="ORF">E4K51_07530</name>
</gene>
<organism evidence="1 2">
    <name type="scientific">Escherichia coli</name>
    <dbReference type="NCBI Taxonomy" id="562"/>
    <lineage>
        <taxon>Bacteria</taxon>
        <taxon>Pseudomonadati</taxon>
        <taxon>Pseudomonadota</taxon>
        <taxon>Gammaproteobacteria</taxon>
        <taxon>Enterobacterales</taxon>
        <taxon>Enterobacteriaceae</taxon>
        <taxon>Escherichia</taxon>
    </lineage>
</organism>